<comment type="caution">
    <text evidence="1">The sequence shown here is derived from an EMBL/GenBank/DDBJ whole genome shotgun (WGS) entry which is preliminary data.</text>
</comment>
<sequence length="123" mass="13982">MYIWHIFIFITSILQIVNALPRKSSKPYTITLKKKTISKSNILHYVSSPSTTINIKRAATEPLKNEFHHDFAYFGEVTLGGQKFNVMIDTGFGDFLIPSINCTSSACENKAKYNPENDKSFEQ</sequence>
<feature type="non-terminal residue" evidence="1">
    <location>
        <position position="123"/>
    </location>
</feature>
<name>A0ACA9P2B2_9GLOM</name>
<dbReference type="Proteomes" id="UP000789702">
    <property type="component" value="Unassembled WGS sequence"/>
</dbReference>
<keyword evidence="2" id="KW-1185">Reference proteome</keyword>
<evidence type="ECO:0000313" key="1">
    <source>
        <dbReference type="EMBL" id="CAG8687160.1"/>
    </source>
</evidence>
<evidence type="ECO:0000313" key="2">
    <source>
        <dbReference type="Proteomes" id="UP000789702"/>
    </source>
</evidence>
<organism evidence="1 2">
    <name type="scientific">Dentiscutata heterogama</name>
    <dbReference type="NCBI Taxonomy" id="1316150"/>
    <lineage>
        <taxon>Eukaryota</taxon>
        <taxon>Fungi</taxon>
        <taxon>Fungi incertae sedis</taxon>
        <taxon>Mucoromycota</taxon>
        <taxon>Glomeromycotina</taxon>
        <taxon>Glomeromycetes</taxon>
        <taxon>Diversisporales</taxon>
        <taxon>Gigasporaceae</taxon>
        <taxon>Dentiscutata</taxon>
    </lineage>
</organism>
<protein>
    <submittedName>
        <fullName evidence="1">4324_t:CDS:1</fullName>
    </submittedName>
</protein>
<dbReference type="EMBL" id="CAJVPU010023136">
    <property type="protein sequence ID" value="CAG8687160.1"/>
    <property type="molecule type" value="Genomic_DNA"/>
</dbReference>
<proteinExistence type="predicted"/>
<reference evidence="1" key="1">
    <citation type="submission" date="2021-06" db="EMBL/GenBank/DDBJ databases">
        <authorList>
            <person name="Kallberg Y."/>
            <person name="Tangrot J."/>
            <person name="Rosling A."/>
        </authorList>
    </citation>
    <scope>NUCLEOTIDE SEQUENCE</scope>
    <source>
        <strain evidence="1">IL203A</strain>
    </source>
</reference>
<accession>A0ACA9P2B2</accession>
<gene>
    <name evidence="1" type="ORF">DHETER_LOCUS11058</name>
</gene>